<feature type="region of interest" description="Disordered" evidence="1">
    <location>
        <begin position="1"/>
        <end position="51"/>
    </location>
</feature>
<reference evidence="2 3" key="1">
    <citation type="submission" date="2014-04" db="EMBL/GenBank/DDBJ databases">
        <authorList>
            <consortium name="DOE Joint Genome Institute"/>
            <person name="Kuo A."/>
            <person name="Kohler A."/>
            <person name="Nagy L.G."/>
            <person name="Floudas D."/>
            <person name="Copeland A."/>
            <person name="Barry K.W."/>
            <person name="Cichocki N."/>
            <person name="Veneault-Fourrey C."/>
            <person name="LaButti K."/>
            <person name="Lindquist E.A."/>
            <person name="Lipzen A."/>
            <person name="Lundell T."/>
            <person name="Morin E."/>
            <person name="Murat C."/>
            <person name="Sun H."/>
            <person name="Tunlid A."/>
            <person name="Henrissat B."/>
            <person name="Grigoriev I.V."/>
            <person name="Hibbett D.S."/>
            <person name="Martin F."/>
            <person name="Nordberg H.P."/>
            <person name="Cantor M.N."/>
            <person name="Hua S.X."/>
        </authorList>
    </citation>
    <scope>NUCLEOTIDE SEQUENCE [LARGE SCALE GENOMIC DNA]</scope>
    <source>
        <strain evidence="2 3">LaAM-08-1</strain>
    </source>
</reference>
<dbReference type="HOGENOM" id="CLU_3106715_0_0_1"/>
<evidence type="ECO:0000313" key="2">
    <source>
        <dbReference type="EMBL" id="KIJ98448.1"/>
    </source>
</evidence>
<gene>
    <name evidence="2" type="ORF">K443DRAFT_680795</name>
</gene>
<protein>
    <submittedName>
        <fullName evidence="2">Uncharacterized protein</fullName>
    </submittedName>
</protein>
<dbReference type="Proteomes" id="UP000054477">
    <property type="component" value="Unassembled WGS sequence"/>
</dbReference>
<reference evidence="3" key="2">
    <citation type="submission" date="2015-01" db="EMBL/GenBank/DDBJ databases">
        <title>Evolutionary Origins and Diversification of the Mycorrhizal Mutualists.</title>
        <authorList>
            <consortium name="DOE Joint Genome Institute"/>
            <consortium name="Mycorrhizal Genomics Consortium"/>
            <person name="Kohler A."/>
            <person name="Kuo A."/>
            <person name="Nagy L.G."/>
            <person name="Floudas D."/>
            <person name="Copeland A."/>
            <person name="Barry K.W."/>
            <person name="Cichocki N."/>
            <person name="Veneault-Fourrey C."/>
            <person name="LaButti K."/>
            <person name="Lindquist E.A."/>
            <person name="Lipzen A."/>
            <person name="Lundell T."/>
            <person name="Morin E."/>
            <person name="Murat C."/>
            <person name="Riley R."/>
            <person name="Ohm R."/>
            <person name="Sun H."/>
            <person name="Tunlid A."/>
            <person name="Henrissat B."/>
            <person name="Grigoriev I.V."/>
            <person name="Hibbett D.S."/>
            <person name="Martin F."/>
        </authorList>
    </citation>
    <scope>NUCLEOTIDE SEQUENCE [LARGE SCALE GENOMIC DNA]</scope>
    <source>
        <strain evidence="3">LaAM-08-1</strain>
    </source>
</reference>
<accession>A0A0C9XAJ8</accession>
<proteinExistence type="predicted"/>
<dbReference type="AlphaFoldDB" id="A0A0C9XAJ8"/>
<evidence type="ECO:0000256" key="1">
    <source>
        <dbReference type="SAM" id="MobiDB-lite"/>
    </source>
</evidence>
<dbReference type="EMBL" id="KN838669">
    <property type="protein sequence ID" value="KIJ98448.1"/>
    <property type="molecule type" value="Genomic_DNA"/>
</dbReference>
<keyword evidence="3" id="KW-1185">Reference proteome</keyword>
<evidence type="ECO:0000313" key="3">
    <source>
        <dbReference type="Proteomes" id="UP000054477"/>
    </source>
</evidence>
<organism evidence="2 3">
    <name type="scientific">Laccaria amethystina LaAM-08-1</name>
    <dbReference type="NCBI Taxonomy" id="1095629"/>
    <lineage>
        <taxon>Eukaryota</taxon>
        <taxon>Fungi</taxon>
        <taxon>Dikarya</taxon>
        <taxon>Basidiomycota</taxon>
        <taxon>Agaricomycotina</taxon>
        <taxon>Agaricomycetes</taxon>
        <taxon>Agaricomycetidae</taxon>
        <taxon>Agaricales</taxon>
        <taxon>Agaricineae</taxon>
        <taxon>Hydnangiaceae</taxon>
        <taxon>Laccaria</taxon>
    </lineage>
</organism>
<feature type="compositionally biased region" description="Basic and acidic residues" evidence="1">
    <location>
        <begin position="1"/>
        <end position="12"/>
    </location>
</feature>
<sequence>MAQGLRRTECNPRRGQRNQTRGPATLPNARPDIAPNQTHPNINMGKNNQCV</sequence>
<feature type="compositionally biased region" description="Polar residues" evidence="1">
    <location>
        <begin position="35"/>
        <end position="51"/>
    </location>
</feature>
<name>A0A0C9XAJ8_9AGAR</name>